<dbReference type="InterPro" id="IPR016164">
    <property type="entry name" value="FAD-linked_Oxase-like_C"/>
</dbReference>
<dbReference type="InterPro" id="IPR036318">
    <property type="entry name" value="FAD-bd_PCMH-like_sf"/>
</dbReference>
<organism evidence="9 10">
    <name type="scientific">Bacillus lumedeiriae</name>
    <dbReference type="NCBI Taxonomy" id="3058829"/>
    <lineage>
        <taxon>Bacteria</taxon>
        <taxon>Bacillati</taxon>
        <taxon>Bacillota</taxon>
        <taxon>Bacilli</taxon>
        <taxon>Bacillales</taxon>
        <taxon>Bacillaceae</taxon>
        <taxon>Bacillus</taxon>
    </lineage>
</organism>
<evidence type="ECO:0000256" key="4">
    <source>
        <dbReference type="ARBA" id="ARBA00022827"/>
    </source>
</evidence>
<keyword evidence="10" id="KW-1185">Reference proteome</keyword>
<name>A0ABW8ICB2_9BACI</name>
<evidence type="ECO:0000256" key="3">
    <source>
        <dbReference type="ARBA" id="ARBA00022630"/>
    </source>
</evidence>
<dbReference type="InterPro" id="IPR006094">
    <property type="entry name" value="Oxid_FAD_bind_N"/>
</dbReference>
<feature type="domain" description="FAD-binding PCMH-type" evidence="8">
    <location>
        <begin position="33"/>
        <end position="211"/>
    </location>
</feature>
<reference evidence="9 10" key="1">
    <citation type="submission" date="2023-07" db="EMBL/GenBank/DDBJ databases">
        <title>Bacillus lucianemedeirus sp. nov, a new species isolated from an immunobiological production facility.</title>
        <authorList>
            <person name="Costa L.V."/>
            <person name="Miranda R.V.S.L."/>
            <person name="Brandao M.L.L."/>
            <person name="Reis C.M.F."/>
            <person name="Frazao A.M."/>
            <person name="Cruz F.V."/>
            <person name="Baio P.V.P."/>
            <person name="Veras J.F.C."/>
            <person name="Ramos J.N."/>
            <person name="Vieira V."/>
        </authorList>
    </citation>
    <scope>NUCLEOTIDE SEQUENCE [LARGE SCALE GENOMIC DNA]</scope>
    <source>
        <strain evidence="9 10">B190/17</strain>
    </source>
</reference>
<accession>A0ABW8ICB2</accession>
<dbReference type="EC" id="1.1.2.4" evidence="7"/>
<comment type="caution">
    <text evidence="9">The sequence shown here is derived from an EMBL/GenBank/DDBJ whole genome shotgun (WGS) entry which is preliminary data.</text>
</comment>
<dbReference type="Pfam" id="PF01565">
    <property type="entry name" value="FAD_binding_4"/>
    <property type="match status" value="1"/>
</dbReference>
<dbReference type="PANTHER" id="PTHR11748:SF111">
    <property type="entry name" value="D-LACTATE DEHYDROGENASE, MITOCHONDRIAL-RELATED"/>
    <property type="match status" value="1"/>
</dbReference>
<dbReference type="RefSeq" id="WP_404317494.1">
    <property type="nucleotide sequence ID" value="NZ_JAUIYO010000008.1"/>
</dbReference>
<dbReference type="InterPro" id="IPR016166">
    <property type="entry name" value="FAD-bd_PCMH"/>
</dbReference>
<evidence type="ECO:0000256" key="6">
    <source>
        <dbReference type="ARBA" id="ARBA00023002"/>
    </source>
</evidence>
<dbReference type="Proteomes" id="UP001619911">
    <property type="component" value="Unassembled WGS sequence"/>
</dbReference>
<dbReference type="Gene3D" id="3.30.70.2740">
    <property type="match status" value="1"/>
</dbReference>
<keyword evidence="4" id="KW-0274">FAD</keyword>
<dbReference type="PANTHER" id="PTHR11748">
    <property type="entry name" value="D-LACTATE DEHYDROGENASE"/>
    <property type="match status" value="1"/>
</dbReference>
<evidence type="ECO:0000256" key="5">
    <source>
        <dbReference type="ARBA" id="ARBA00022946"/>
    </source>
</evidence>
<dbReference type="Gene3D" id="1.10.45.10">
    <property type="entry name" value="Vanillyl-alcohol Oxidase, Chain A, domain 4"/>
    <property type="match status" value="1"/>
</dbReference>
<evidence type="ECO:0000313" key="10">
    <source>
        <dbReference type="Proteomes" id="UP001619911"/>
    </source>
</evidence>
<comment type="cofactor">
    <cofactor evidence="1">
        <name>FAD</name>
        <dbReference type="ChEBI" id="CHEBI:57692"/>
    </cofactor>
</comment>
<sequence length="460" mass="50431">MDLVEELIDILSSDKVTINETILEHHSKDESHFEPVLPDVVVFPTSTEDVQKVILFAKDNKIPIVPFGVGSGLEGHAIPIHRGISVDFSQMNQIVELRPEDLIVKVQPGVTRLQLNQELNKHGLFFPVDPGADATIGGMAATNASGTQAVRYGGMKDQILDLEVVLADGRVIHTGTLAKKSSSGYHLTSLFAGSEGTLGLFTEVTLKLHGIPESMMAARACFPSVKQCVEAAVSILSAGIPIARMELVDARSIVQVNRFSGTDFPEKPSLFLEFHGNEAGNESDAQFAQELFEEHQCQEFAFEKDSLKRAQLWKARHDLAYAFLHSDPKLQTIYTDVCVPISKLTEMVEYARERIGAHGLDGAVLGHIGDGNFHTLALFDPKNREHVQKIERLNEEIVKFAFTLGGTCTGEHGVGLGKIKYQRQEHGAALDVMAGIKHQLDPDHILNPGKLLPVEKWTGV</sequence>
<evidence type="ECO:0000259" key="8">
    <source>
        <dbReference type="PROSITE" id="PS51387"/>
    </source>
</evidence>
<evidence type="ECO:0000313" key="9">
    <source>
        <dbReference type="EMBL" id="MFK2826281.1"/>
    </source>
</evidence>
<dbReference type="SUPFAM" id="SSF55103">
    <property type="entry name" value="FAD-linked oxidases, C-terminal domain"/>
    <property type="match status" value="1"/>
</dbReference>
<dbReference type="EMBL" id="JAUIYO010000008">
    <property type="protein sequence ID" value="MFK2826281.1"/>
    <property type="molecule type" value="Genomic_DNA"/>
</dbReference>
<evidence type="ECO:0000256" key="1">
    <source>
        <dbReference type="ARBA" id="ARBA00001974"/>
    </source>
</evidence>
<evidence type="ECO:0000256" key="7">
    <source>
        <dbReference type="ARBA" id="ARBA00038897"/>
    </source>
</evidence>
<keyword evidence="5" id="KW-0809">Transit peptide</keyword>
<dbReference type="PROSITE" id="PS51387">
    <property type="entry name" value="FAD_PCMH"/>
    <property type="match status" value="1"/>
</dbReference>
<dbReference type="InterPro" id="IPR016171">
    <property type="entry name" value="Vanillyl_alc_oxidase_C-sub2"/>
</dbReference>
<dbReference type="Gene3D" id="3.30.465.10">
    <property type="match status" value="1"/>
</dbReference>
<dbReference type="Pfam" id="PF02913">
    <property type="entry name" value="FAD-oxidase_C"/>
    <property type="match status" value="1"/>
</dbReference>
<dbReference type="SUPFAM" id="SSF56176">
    <property type="entry name" value="FAD-binding/transporter-associated domain-like"/>
    <property type="match status" value="1"/>
</dbReference>
<keyword evidence="3" id="KW-0285">Flavoprotein</keyword>
<dbReference type="InterPro" id="IPR004113">
    <property type="entry name" value="FAD-bd_oxidored_4_C"/>
</dbReference>
<proteinExistence type="inferred from homology"/>
<evidence type="ECO:0000256" key="2">
    <source>
        <dbReference type="ARBA" id="ARBA00008000"/>
    </source>
</evidence>
<keyword evidence="6" id="KW-0560">Oxidoreductase</keyword>
<comment type="similarity">
    <text evidence="2">Belongs to the FAD-binding oxidoreductase/transferase type 4 family.</text>
</comment>
<gene>
    <name evidence="9" type="ORF">QYG89_11450</name>
</gene>
<dbReference type="InterPro" id="IPR016169">
    <property type="entry name" value="FAD-bd_PCMH_sub2"/>
</dbReference>
<protein>
    <recommendedName>
        <fullName evidence="7">D-lactate dehydrogenase (cytochrome)</fullName>
        <ecNumber evidence="7">1.1.2.4</ecNumber>
    </recommendedName>
</protein>